<dbReference type="AlphaFoldDB" id="W6UGT0"/>
<gene>
    <name evidence="2" type="ORF">EGR_07786</name>
</gene>
<dbReference type="GeneID" id="36343501"/>
<feature type="region of interest" description="Disordered" evidence="1">
    <location>
        <begin position="341"/>
        <end position="408"/>
    </location>
</feature>
<evidence type="ECO:0000313" key="2">
    <source>
        <dbReference type="EMBL" id="EUB57327.1"/>
    </source>
</evidence>
<feature type="compositionally biased region" description="Low complexity" evidence="1">
    <location>
        <begin position="148"/>
        <end position="165"/>
    </location>
</feature>
<feature type="region of interest" description="Disordered" evidence="1">
    <location>
        <begin position="135"/>
        <end position="193"/>
    </location>
</feature>
<dbReference type="KEGG" id="egl:EGR_07786"/>
<dbReference type="STRING" id="6210.W6UGT0"/>
<feature type="compositionally biased region" description="Basic and acidic residues" evidence="1">
    <location>
        <begin position="341"/>
        <end position="359"/>
    </location>
</feature>
<dbReference type="Proteomes" id="UP000019149">
    <property type="component" value="Unassembled WGS sequence"/>
</dbReference>
<dbReference type="OMA" id="SACATVI"/>
<feature type="region of interest" description="Disordered" evidence="1">
    <location>
        <begin position="275"/>
        <end position="327"/>
    </location>
</feature>
<dbReference type="EMBL" id="APAU02000087">
    <property type="protein sequence ID" value="EUB57327.1"/>
    <property type="molecule type" value="Genomic_DNA"/>
</dbReference>
<name>W6UGT0_ECHGR</name>
<feature type="compositionally biased region" description="Polar residues" evidence="1">
    <location>
        <begin position="171"/>
        <end position="186"/>
    </location>
</feature>
<evidence type="ECO:0000313" key="3">
    <source>
        <dbReference type="Proteomes" id="UP000019149"/>
    </source>
</evidence>
<keyword evidence="3" id="KW-1185">Reference proteome</keyword>
<feature type="compositionally biased region" description="Pro residues" evidence="1">
    <location>
        <begin position="305"/>
        <end position="316"/>
    </location>
</feature>
<dbReference type="OrthoDB" id="550309at2759"/>
<accession>W6UGT0</accession>
<organism evidence="2 3">
    <name type="scientific">Echinococcus granulosus</name>
    <name type="common">Hydatid tapeworm</name>
    <dbReference type="NCBI Taxonomy" id="6210"/>
    <lineage>
        <taxon>Eukaryota</taxon>
        <taxon>Metazoa</taxon>
        <taxon>Spiralia</taxon>
        <taxon>Lophotrochozoa</taxon>
        <taxon>Platyhelminthes</taxon>
        <taxon>Cestoda</taxon>
        <taxon>Eucestoda</taxon>
        <taxon>Cyclophyllidea</taxon>
        <taxon>Taeniidae</taxon>
        <taxon>Echinococcus</taxon>
        <taxon>Echinococcus granulosus group</taxon>
    </lineage>
</organism>
<dbReference type="CTD" id="36343501"/>
<sequence length="538" mass="60208">MNYNLQSIMLDLKKGTDAQDHAMAEHIYIHTYNIQCCTDCYDLFFFFILSPFITSSHNWVVDIASITRAVDGLEVFPMSMLQLQETRVAQLLQTIRHQVGNPLQKRIRSVIKAWQKLLEPGSACATVIPLQRNLNNSNNNGSTAAKLSSSTPNITNSSPSTQSSNGRSKIPRNQSTTNHQQHQEPPTKTPDRKKISLTTALPNGCSPKPLPSLNGRVSAVISDVPKLAKVKSTAELVQEAGGCIDSVTKDRILSNRIAKESDEFPRLVPLAAMRSSRKAKHPPTTLPPSVHHQQKSVARTLDRTLPPPPPPPPPPVIQSSPQRTASIPPAKSEMIAKFLEHAPTRMESPRETRSIPSDHNHRHHHHHHKEKRKHGKRRRENKEDGGEEEDDTMTEPKQPPVANYIDDWPTLSPLTEEVMREAAETWLRDYHSGRTPSQTELEDVGHVTDLLQGTWEEVSASRGDNGCLEPMTALYSVDMGDDQLVHILPWANLGDYKQTFFPPGTTTASDMDRLIDLPEPCYCENDATRVPFLFRALF</sequence>
<proteinExistence type="predicted"/>
<dbReference type="RefSeq" id="XP_024348523.1">
    <property type="nucleotide sequence ID" value="XM_024497035.1"/>
</dbReference>
<reference evidence="2 3" key="1">
    <citation type="journal article" date="2013" name="Nat. Genet.">
        <title>The genome of the hydatid tapeworm Echinococcus granulosus.</title>
        <authorList>
            <person name="Zheng H."/>
            <person name="Zhang W."/>
            <person name="Zhang L."/>
            <person name="Zhang Z."/>
            <person name="Li J."/>
            <person name="Lu G."/>
            <person name="Zhu Y."/>
            <person name="Wang Y."/>
            <person name="Huang Y."/>
            <person name="Liu J."/>
            <person name="Kang H."/>
            <person name="Chen J."/>
            <person name="Wang L."/>
            <person name="Chen A."/>
            <person name="Yu S."/>
            <person name="Gao Z."/>
            <person name="Jin L."/>
            <person name="Gu W."/>
            <person name="Wang Z."/>
            <person name="Zhao L."/>
            <person name="Shi B."/>
            <person name="Wen H."/>
            <person name="Lin R."/>
            <person name="Jones M.K."/>
            <person name="Brejova B."/>
            <person name="Vinar T."/>
            <person name="Zhao G."/>
            <person name="McManus D.P."/>
            <person name="Chen Z."/>
            <person name="Zhou Y."/>
            <person name="Wang S."/>
        </authorList>
    </citation>
    <scope>NUCLEOTIDE SEQUENCE [LARGE SCALE GENOMIC DNA]</scope>
</reference>
<evidence type="ECO:0000256" key="1">
    <source>
        <dbReference type="SAM" id="MobiDB-lite"/>
    </source>
</evidence>
<comment type="caution">
    <text evidence="2">The sequence shown here is derived from an EMBL/GenBank/DDBJ whole genome shotgun (WGS) entry which is preliminary data.</text>
</comment>
<feature type="compositionally biased region" description="Basic residues" evidence="1">
    <location>
        <begin position="360"/>
        <end position="379"/>
    </location>
</feature>
<protein>
    <submittedName>
        <fullName evidence="2">Mediator of RNA polymerase II transcription subunit 26</fullName>
    </submittedName>
</protein>